<keyword evidence="3" id="KW-1185">Reference proteome</keyword>
<dbReference type="CDD" id="cd00657">
    <property type="entry name" value="Ferritin_like"/>
    <property type="match status" value="1"/>
</dbReference>
<dbReference type="InterPro" id="IPR019052">
    <property type="entry name" value="DUF2383"/>
</dbReference>
<gene>
    <name evidence="2" type="ORF">AMPC_17780</name>
</gene>
<accession>A0ABN6N7Z9</accession>
<dbReference type="InterPro" id="IPR012347">
    <property type="entry name" value="Ferritin-like"/>
</dbReference>
<proteinExistence type="predicted"/>
<sequence>MTNEQMCKELKDLIQLDIDAIRAYQHAIDNIKDYSIKSRLTEFQQDHRRHVTDLSPIVTRYGDQPPRDRPDVKGFLIEGMTALRSNMGTEQALKAMQSNERLTNKNYGQAVSMPWPQDVETVIQRCAADERRHLEYIDQCLQTRPWESSGAHA</sequence>
<name>A0ABN6N7Z9_9BACT</name>
<evidence type="ECO:0000313" key="3">
    <source>
        <dbReference type="Proteomes" id="UP001162734"/>
    </source>
</evidence>
<feature type="domain" description="DUF2383" evidence="1">
    <location>
        <begin position="7"/>
        <end position="111"/>
    </location>
</feature>
<evidence type="ECO:0000259" key="1">
    <source>
        <dbReference type="Pfam" id="PF09537"/>
    </source>
</evidence>
<dbReference type="InterPro" id="IPR009078">
    <property type="entry name" value="Ferritin-like_SF"/>
</dbReference>
<protein>
    <recommendedName>
        <fullName evidence="1">DUF2383 domain-containing protein</fullName>
    </recommendedName>
</protein>
<organism evidence="2 3">
    <name type="scientific">Anaeromyxobacter paludicola</name>
    <dbReference type="NCBI Taxonomy" id="2918171"/>
    <lineage>
        <taxon>Bacteria</taxon>
        <taxon>Pseudomonadati</taxon>
        <taxon>Myxococcota</taxon>
        <taxon>Myxococcia</taxon>
        <taxon>Myxococcales</taxon>
        <taxon>Cystobacterineae</taxon>
        <taxon>Anaeromyxobacteraceae</taxon>
        <taxon>Anaeromyxobacter</taxon>
    </lineage>
</organism>
<dbReference type="Gene3D" id="1.20.1260.10">
    <property type="match status" value="1"/>
</dbReference>
<dbReference type="Pfam" id="PF09537">
    <property type="entry name" value="DUF2383"/>
    <property type="match status" value="1"/>
</dbReference>
<reference evidence="3" key="1">
    <citation type="journal article" date="2022" name="Int. J. Syst. Evol. Microbiol.">
        <title>Anaeromyxobacter oryzae sp. nov., Anaeromyxobacter diazotrophicus sp. nov. and Anaeromyxobacter paludicola sp. nov., isolated from paddy soils.</title>
        <authorList>
            <person name="Itoh H."/>
            <person name="Xu Z."/>
            <person name="Mise K."/>
            <person name="Masuda Y."/>
            <person name="Ushijima N."/>
            <person name="Hayakawa C."/>
            <person name="Shiratori Y."/>
            <person name="Senoo K."/>
        </authorList>
    </citation>
    <scope>NUCLEOTIDE SEQUENCE [LARGE SCALE GENOMIC DNA]</scope>
    <source>
        <strain evidence="3">Red630</strain>
    </source>
</reference>
<dbReference type="Proteomes" id="UP001162734">
    <property type="component" value="Chromosome"/>
</dbReference>
<dbReference type="EMBL" id="AP025592">
    <property type="protein sequence ID" value="BDG08665.1"/>
    <property type="molecule type" value="Genomic_DNA"/>
</dbReference>
<evidence type="ECO:0000313" key="2">
    <source>
        <dbReference type="EMBL" id="BDG08665.1"/>
    </source>
</evidence>
<dbReference type="SUPFAM" id="SSF47240">
    <property type="entry name" value="Ferritin-like"/>
    <property type="match status" value="1"/>
</dbReference>